<dbReference type="InterPro" id="IPR025558">
    <property type="entry name" value="DUF4283"/>
</dbReference>
<dbReference type="PANTHER" id="PTHR31286:SF179">
    <property type="entry name" value="RNASE H TYPE-1 DOMAIN-CONTAINING PROTEIN"/>
    <property type="match status" value="1"/>
</dbReference>
<name>A0A9J5WLJ0_SOLCO</name>
<evidence type="ECO:0000313" key="3">
    <source>
        <dbReference type="Proteomes" id="UP000824120"/>
    </source>
</evidence>
<dbReference type="InterPro" id="IPR040256">
    <property type="entry name" value="At4g02000-like"/>
</dbReference>
<evidence type="ECO:0000259" key="1">
    <source>
        <dbReference type="Pfam" id="PF14111"/>
    </source>
</evidence>
<dbReference type="OrthoDB" id="1109940at2759"/>
<proteinExistence type="predicted"/>
<gene>
    <name evidence="2" type="ORF">H5410_056229</name>
</gene>
<comment type="caution">
    <text evidence="2">The sequence shown here is derived from an EMBL/GenBank/DDBJ whole genome shotgun (WGS) entry which is preliminary data.</text>
</comment>
<accession>A0A9J5WLJ0</accession>
<dbReference type="Pfam" id="PF14111">
    <property type="entry name" value="DUF4283"/>
    <property type="match status" value="1"/>
</dbReference>
<sequence>MQENLQYAIVGKFSYGWPELDEIRKIVPLHCDIKAECNINFLRDRHILIRLTTMDEYVHVMSKSAYFLRANDGYYQTRTLKWEPWFNPDEETTTTLAWISFPALPSNFFVKESLFTMAKEVGKPLHVDMATKNKFRHRCAKVKVEVDLLRDFPKLINVGIKKTSSAQILSTWVKIKYNYMPKYCNSCKLQGHKEAECFIPHPELRIQKDKEEHSDGNHRREKGIRTLTCGLVVGQPNQEREDMQIIDPIEKENQFKEGSRQHRTNQKQQWNITKEKRDFTPNKNENENCNPMTILIKNQDPKEGQSVSCKAWVDASFGKTRDQAVENTQIVQTTNQPVIDLTKNAEEDQELEIECPRKQSAKKNNHQLSISKEETSNNLKEHTKHQLTLINQEGLINDKEDMERPNNNMEQTPIRQMLVSNTKRNTNLKIDKIAKHKLVTMEEIEKQIVEKDGKDNLHMQGDNKRSLSCNENFEVHRPPQTHIVTSDFVTDEKGGKDQDCTEESMNFIISQIAKDADLSPRQVDQIRGNHNKHKAGSVNTQQAFDRLTNLNMRDQYWLISLMEPFEVSSNIDRYKRTLGHHTSLSIV</sequence>
<keyword evidence="3" id="KW-1185">Reference proteome</keyword>
<dbReference type="AlphaFoldDB" id="A0A9J5WLJ0"/>
<dbReference type="EMBL" id="JACXVP010000011">
    <property type="protein sequence ID" value="KAG5576095.1"/>
    <property type="molecule type" value="Genomic_DNA"/>
</dbReference>
<organism evidence="2 3">
    <name type="scientific">Solanum commersonii</name>
    <name type="common">Commerson's wild potato</name>
    <name type="synonym">Commerson's nightshade</name>
    <dbReference type="NCBI Taxonomy" id="4109"/>
    <lineage>
        <taxon>Eukaryota</taxon>
        <taxon>Viridiplantae</taxon>
        <taxon>Streptophyta</taxon>
        <taxon>Embryophyta</taxon>
        <taxon>Tracheophyta</taxon>
        <taxon>Spermatophyta</taxon>
        <taxon>Magnoliopsida</taxon>
        <taxon>eudicotyledons</taxon>
        <taxon>Gunneridae</taxon>
        <taxon>Pentapetalae</taxon>
        <taxon>asterids</taxon>
        <taxon>lamiids</taxon>
        <taxon>Solanales</taxon>
        <taxon>Solanaceae</taxon>
        <taxon>Solanoideae</taxon>
        <taxon>Solaneae</taxon>
        <taxon>Solanum</taxon>
    </lineage>
</organism>
<dbReference type="PANTHER" id="PTHR31286">
    <property type="entry name" value="GLYCINE-RICH CELL WALL STRUCTURAL PROTEIN 1.8-LIKE"/>
    <property type="match status" value="1"/>
</dbReference>
<dbReference type="Proteomes" id="UP000824120">
    <property type="component" value="Chromosome 11"/>
</dbReference>
<protein>
    <recommendedName>
        <fullName evidence="1">DUF4283 domain-containing protein</fullName>
    </recommendedName>
</protein>
<evidence type="ECO:0000313" key="2">
    <source>
        <dbReference type="EMBL" id="KAG5576095.1"/>
    </source>
</evidence>
<reference evidence="2 3" key="1">
    <citation type="submission" date="2020-09" db="EMBL/GenBank/DDBJ databases">
        <title>De no assembly of potato wild relative species, Solanum commersonii.</title>
        <authorList>
            <person name="Cho K."/>
        </authorList>
    </citation>
    <scope>NUCLEOTIDE SEQUENCE [LARGE SCALE GENOMIC DNA]</scope>
    <source>
        <strain evidence="2">LZ3.2</strain>
        <tissue evidence="2">Leaf</tissue>
    </source>
</reference>
<feature type="domain" description="DUF4283" evidence="1">
    <location>
        <begin position="2"/>
        <end position="90"/>
    </location>
</feature>